<protein>
    <submittedName>
        <fullName evidence="4">Betaine-aldehyde dehydrogenase</fullName>
    </submittedName>
</protein>
<dbReference type="KEGG" id="psuu:Psuf_071180"/>
<dbReference type="InterPro" id="IPR016163">
    <property type="entry name" value="Ald_DH_C"/>
</dbReference>
<dbReference type="Gene3D" id="3.40.605.10">
    <property type="entry name" value="Aldehyde Dehydrogenase, Chain A, domain 1"/>
    <property type="match status" value="1"/>
</dbReference>
<reference evidence="4 5" key="2">
    <citation type="submission" date="2020-03" db="EMBL/GenBank/DDBJ databases">
        <authorList>
            <person name="Ichikawa N."/>
            <person name="Kimura A."/>
            <person name="Kitahashi Y."/>
            <person name="Uohara A."/>
        </authorList>
    </citation>
    <scope>NUCLEOTIDE SEQUENCE [LARGE SCALE GENOMIC DNA]</scope>
    <source>
        <strain evidence="4 5">NBRC 105367</strain>
    </source>
</reference>
<dbReference type="Proteomes" id="UP000503011">
    <property type="component" value="Chromosome"/>
</dbReference>
<keyword evidence="5" id="KW-1185">Reference proteome</keyword>
<reference evidence="4 5" key="1">
    <citation type="submission" date="2020-03" db="EMBL/GenBank/DDBJ databases">
        <title>Whole genome shotgun sequence of Phytohabitans suffuscus NBRC 105367.</title>
        <authorList>
            <person name="Komaki H."/>
            <person name="Tamura T."/>
        </authorList>
    </citation>
    <scope>NUCLEOTIDE SEQUENCE [LARGE SCALE GENOMIC DNA]</scope>
    <source>
        <strain evidence="4 5">NBRC 105367</strain>
    </source>
</reference>
<name>A0A6F8YUF0_9ACTN</name>
<dbReference type="InterPro" id="IPR016162">
    <property type="entry name" value="Ald_DH_N"/>
</dbReference>
<dbReference type="PANTHER" id="PTHR11699">
    <property type="entry name" value="ALDEHYDE DEHYDROGENASE-RELATED"/>
    <property type="match status" value="1"/>
</dbReference>
<dbReference type="RefSeq" id="WP_173161830.1">
    <property type="nucleotide sequence ID" value="NZ_AP022871.1"/>
</dbReference>
<dbReference type="AlphaFoldDB" id="A0A6F8YUF0"/>
<dbReference type="InterPro" id="IPR015590">
    <property type="entry name" value="Aldehyde_DH_dom"/>
</dbReference>
<dbReference type="InterPro" id="IPR016161">
    <property type="entry name" value="Ald_DH/histidinol_DH"/>
</dbReference>
<evidence type="ECO:0000313" key="5">
    <source>
        <dbReference type="Proteomes" id="UP000503011"/>
    </source>
</evidence>
<accession>A0A6F8YUF0</accession>
<dbReference type="Pfam" id="PF00171">
    <property type="entry name" value="Aldedh"/>
    <property type="match status" value="1"/>
</dbReference>
<organism evidence="4 5">
    <name type="scientific">Phytohabitans suffuscus</name>
    <dbReference type="NCBI Taxonomy" id="624315"/>
    <lineage>
        <taxon>Bacteria</taxon>
        <taxon>Bacillati</taxon>
        <taxon>Actinomycetota</taxon>
        <taxon>Actinomycetes</taxon>
        <taxon>Micromonosporales</taxon>
        <taxon>Micromonosporaceae</taxon>
    </lineage>
</organism>
<sequence length="487" mass="51627">MSAVEFDVEVLGDPSPLVGAGRLRVSGDRTVPHVYAGNGRTTVSVPLAAPRDVDTVVATARRAFQQWRRVPVTERRRLMLALARAVEEHADELATMQVLENGVPRAVASRFPHIARENLEYFAGWPDKITGDVNPVWPLPALDYSVLEPYGVIAGIIPWNSPIATVGQFAAQALAAGNCIVVKPPELTPFTPIRFAELALEVGFPPGVVNVVPGDGAVGAALVAHPGIDKIHFVGSGRTATRIIQAAAENLTPVATELGGKSPNLLFADADLDSATTLALRSCMLVSGQGCYNGTRLLVESSVYDEVVERVREKARDFTLGDPMSPRTVLGPVITEGARDRILGMVARAVDAGATLVTGGSRPGGELADGFYVEPTVFGDVDPGSELARDEVFGPVLAVFRFDTEEQAVALANDTEYGLAAYVQTSDVRRAHRLAAALDTGMVWVNGTGGLSPSMPFGGVKRSGTGRVGGFAGIEEFSRRKNVWIAL</sequence>
<evidence type="ECO:0000256" key="2">
    <source>
        <dbReference type="ARBA" id="ARBA00023002"/>
    </source>
</evidence>
<dbReference type="EMBL" id="AP022871">
    <property type="protein sequence ID" value="BCB89805.1"/>
    <property type="molecule type" value="Genomic_DNA"/>
</dbReference>
<proteinExistence type="inferred from homology"/>
<dbReference type="FunFam" id="3.40.309.10:FF:000012">
    <property type="entry name" value="Betaine aldehyde dehydrogenase"/>
    <property type="match status" value="1"/>
</dbReference>
<keyword evidence="2" id="KW-0560">Oxidoreductase</keyword>
<dbReference type="SUPFAM" id="SSF53720">
    <property type="entry name" value="ALDH-like"/>
    <property type="match status" value="1"/>
</dbReference>
<feature type="domain" description="Aldehyde dehydrogenase" evidence="3">
    <location>
        <begin position="29"/>
        <end position="483"/>
    </location>
</feature>
<evidence type="ECO:0000313" key="4">
    <source>
        <dbReference type="EMBL" id="BCB89805.1"/>
    </source>
</evidence>
<dbReference type="GO" id="GO:0016620">
    <property type="term" value="F:oxidoreductase activity, acting on the aldehyde or oxo group of donors, NAD or NADP as acceptor"/>
    <property type="evidence" value="ECO:0007669"/>
    <property type="project" value="InterPro"/>
</dbReference>
<evidence type="ECO:0000259" key="3">
    <source>
        <dbReference type="Pfam" id="PF00171"/>
    </source>
</evidence>
<dbReference type="Gene3D" id="3.40.309.10">
    <property type="entry name" value="Aldehyde Dehydrogenase, Chain A, domain 2"/>
    <property type="match status" value="1"/>
</dbReference>
<gene>
    <name evidence="4" type="ORF">Psuf_071180</name>
</gene>
<dbReference type="FunFam" id="3.40.605.10:FF:000007">
    <property type="entry name" value="NAD/NADP-dependent betaine aldehyde dehydrogenase"/>
    <property type="match status" value="1"/>
</dbReference>
<comment type="similarity">
    <text evidence="1">Belongs to the aldehyde dehydrogenase family.</text>
</comment>
<evidence type="ECO:0000256" key="1">
    <source>
        <dbReference type="ARBA" id="ARBA00009986"/>
    </source>
</evidence>